<accession>A0A7C3Z7L1</accession>
<dbReference type="InterPro" id="IPR001455">
    <property type="entry name" value="TusA-like"/>
</dbReference>
<name>A0A7C3Z7L1_9BACT</name>
<reference evidence="3" key="1">
    <citation type="journal article" date="2020" name="mSystems">
        <title>Genome- and Community-Level Interaction Insights into Carbon Utilization and Element Cycling Functions of Hydrothermarchaeota in Hydrothermal Sediment.</title>
        <authorList>
            <person name="Zhou Z."/>
            <person name="Liu Y."/>
            <person name="Xu W."/>
            <person name="Pan J."/>
            <person name="Luo Z.H."/>
            <person name="Li M."/>
        </authorList>
    </citation>
    <scope>NUCLEOTIDE SEQUENCE [LARGE SCALE GENOMIC DNA]</scope>
    <source>
        <strain evidence="3">SpSt-897</strain>
    </source>
</reference>
<evidence type="ECO:0000313" key="3">
    <source>
        <dbReference type="EMBL" id="HGF33470.1"/>
    </source>
</evidence>
<dbReference type="Pfam" id="PF01206">
    <property type="entry name" value="TusA"/>
    <property type="match status" value="1"/>
</dbReference>
<comment type="caution">
    <text evidence="3">The sequence shown here is derived from an EMBL/GenBank/DDBJ whole genome shotgun (WGS) entry which is preliminary data.</text>
</comment>
<keyword evidence="3" id="KW-0808">Transferase</keyword>
<dbReference type="Gene3D" id="3.30.110.40">
    <property type="entry name" value="TusA-like domain"/>
    <property type="match status" value="1"/>
</dbReference>
<organism evidence="3">
    <name type="scientific">Desulfobacca acetoxidans</name>
    <dbReference type="NCBI Taxonomy" id="60893"/>
    <lineage>
        <taxon>Bacteria</taxon>
        <taxon>Pseudomonadati</taxon>
        <taxon>Thermodesulfobacteriota</taxon>
        <taxon>Desulfobaccia</taxon>
        <taxon>Desulfobaccales</taxon>
        <taxon>Desulfobaccaceae</taxon>
        <taxon>Desulfobacca</taxon>
    </lineage>
</organism>
<protein>
    <submittedName>
        <fullName evidence="3">Sulfurtransferase TusA family protein</fullName>
    </submittedName>
</protein>
<sequence>MRFLQECKADATADLVYRVCPMHLLEPAEFLKDLQEGQVLEILTDYDGALEDIPAWCDKHGQEFLGLCEDEEDQDLYKLYIRKVH</sequence>
<gene>
    <name evidence="3" type="ORF">ENW96_03645</name>
</gene>
<dbReference type="PANTHER" id="PTHR33279">
    <property type="entry name" value="SULFUR CARRIER PROTEIN YEDF-RELATED"/>
    <property type="match status" value="1"/>
</dbReference>
<evidence type="ECO:0000256" key="1">
    <source>
        <dbReference type="ARBA" id="ARBA00008984"/>
    </source>
</evidence>
<evidence type="ECO:0000259" key="2">
    <source>
        <dbReference type="Pfam" id="PF01206"/>
    </source>
</evidence>
<dbReference type="CDD" id="cd00291">
    <property type="entry name" value="SirA_YedF_YeeD"/>
    <property type="match status" value="1"/>
</dbReference>
<dbReference type="AlphaFoldDB" id="A0A7C3Z7L1"/>
<dbReference type="InterPro" id="IPR036868">
    <property type="entry name" value="TusA-like_sf"/>
</dbReference>
<comment type="similarity">
    <text evidence="1">Belongs to the sulfur carrier protein TusA family.</text>
</comment>
<proteinExistence type="inferred from homology"/>
<dbReference type="EMBL" id="DTMF01000097">
    <property type="protein sequence ID" value="HGF33470.1"/>
    <property type="molecule type" value="Genomic_DNA"/>
</dbReference>
<feature type="domain" description="UPF0033" evidence="2">
    <location>
        <begin position="14"/>
        <end position="83"/>
    </location>
</feature>
<dbReference type="PANTHER" id="PTHR33279:SF6">
    <property type="entry name" value="SULFUR CARRIER PROTEIN YEDF-RELATED"/>
    <property type="match status" value="1"/>
</dbReference>
<dbReference type="SUPFAM" id="SSF64307">
    <property type="entry name" value="SirA-like"/>
    <property type="match status" value="1"/>
</dbReference>
<dbReference type="GO" id="GO:0016740">
    <property type="term" value="F:transferase activity"/>
    <property type="evidence" value="ECO:0007669"/>
    <property type="project" value="UniProtKB-KW"/>
</dbReference>